<organism evidence="1 2">
    <name type="scientific">Pristionchus pacificus</name>
    <name type="common">Parasitic nematode worm</name>
    <dbReference type="NCBI Taxonomy" id="54126"/>
    <lineage>
        <taxon>Eukaryota</taxon>
        <taxon>Metazoa</taxon>
        <taxon>Ecdysozoa</taxon>
        <taxon>Nematoda</taxon>
        <taxon>Chromadorea</taxon>
        <taxon>Rhabditida</taxon>
        <taxon>Rhabditina</taxon>
        <taxon>Diplogasteromorpha</taxon>
        <taxon>Diplogasteroidea</taxon>
        <taxon>Neodiplogasteridae</taxon>
        <taxon>Pristionchus</taxon>
    </lineage>
</organism>
<evidence type="ECO:0000313" key="2">
    <source>
        <dbReference type="Proteomes" id="UP000005239"/>
    </source>
</evidence>
<protein>
    <submittedName>
        <fullName evidence="1">Uncharacterized protein</fullName>
    </submittedName>
</protein>
<dbReference type="EnsemblMetazoa" id="PPA35517.1">
    <property type="protein sequence ID" value="PPA35517.1"/>
    <property type="gene ID" value="WBGene00273886"/>
</dbReference>
<gene>
    <name evidence="1" type="primary">WBGene00273886</name>
</gene>
<dbReference type="AlphaFoldDB" id="A0A2A6B7H5"/>
<reference evidence="1" key="2">
    <citation type="submission" date="2022-06" db="UniProtKB">
        <authorList>
            <consortium name="EnsemblMetazoa"/>
        </authorList>
    </citation>
    <scope>IDENTIFICATION</scope>
    <source>
        <strain evidence="1">PS312</strain>
    </source>
</reference>
<accession>A0A8R1YNW5</accession>
<accession>A0A2A6B7H5</accession>
<keyword evidence="2" id="KW-1185">Reference proteome</keyword>
<proteinExistence type="predicted"/>
<dbReference type="Proteomes" id="UP000005239">
    <property type="component" value="Unassembled WGS sequence"/>
</dbReference>
<reference evidence="2" key="1">
    <citation type="journal article" date="2008" name="Nat. Genet.">
        <title>The Pristionchus pacificus genome provides a unique perspective on nematode lifestyle and parasitism.</title>
        <authorList>
            <person name="Dieterich C."/>
            <person name="Clifton S.W."/>
            <person name="Schuster L.N."/>
            <person name="Chinwalla A."/>
            <person name="Delehaunty K."/>
            <person name="Dinkelacker I."/>
            <person name="Fulton L."/>
            <person name="Fulton R."/>
            <person name="Godfrey J."/>
            <person name="Minx P."/>
            <person name="Mitreva M."/>
            <person name="Roeseler W."/>
            <person name="Tian H."/>
            <person name="Witte H."/>
            <person name="Yang S.P."/>
            <person name="Wilson R.K."/>
            <person name="Sommer R.J."/>
        </authorList>
    </citation>
    <scope>NUCLEOTIDE SEQUENCE [LARGE SCALE GENOMIC DNA]</scope>
    <source>
        <strain evidence="2">PS312</strain>
    </source>
</reference>
<name>A0A2A6B7H5_PRIPA</name>
<sequence>MEKLAALRALSWKTHRRIDKLTDGLSNTRNGNSLKTVEILCCDRKMEHNGRDMEVDRASDMI</sequence>
<evidence type="ECO:0000313" key="1">
    <source>
        <dbReference type="EnsemblMetazoa" id="PPA35517.1"/>
    </source>
</evidence>